<sequence>MATHLMSPSVLAFLAISFPALASSATLVDTLAFFNTFLNATIGLLITLAIVAFFWGLIQYIFGVHGSTDAASKGVQIMFWGVIAIFVMVSVWGIIRLLQTTFKVTSTDPIVPKGIQINTRGF</sequence>
<feature type="transmembrane region" description="Helical" evidence="1">
    <location>
        <begin position="40"/>
        <end position="62"/>
    </location>
</feature>
<evidence type="ECO:0000313" key="4">
    <source>
        <dbReference type="Proteomes" id="UP000178587"/>
    </source>
</evidence>
<dbReference type="Proteomes" id="UP000178587">
    <property type="component" value="Unassembled WGS sequence"/>
</dbReference>
<protein>
    <submittedName>
        <fullName evidence="3">Uncharacterized protein</fullName>
    </submittedName>
</protein>
<feature type="transmembrane region" description="Helical" evidence="1">
    <location>
        <begin position="74"/>
        <end position="95"/>
    </location>
</feature>
<name>A0A1F6EIN6_9BACT</name>
<keyword evidence="1" id="KW-0472">Membrane</keyword>
<comment type="caution">
    <text evidence="3">The sequence shown here is derived from an EMBL/GenBank/DDBJ whole genome shotgun (WGS) entry which is preliminary data.</text>
</comment>
<evidence type="ECO:0000256" key="2">
    <source>
        <dbReference type="SAM" id="SignalP"/>
    </source>
</evidence>
<dbReference type="AlphaFoldDB" id="A0A1F6EIN6"/>
<dbReference type="STRING" id="1798507.A3A34_01060"/>
<dbReference type="EMBL" id="MFLU01000017">
    <property type="protein sequence ID" value="OGG73515.1"/>
    <property type="molecule type" value="Genomic_DNA"/>
</dbReference>
<keyword evidence="2" id="KW-0732">Signal</keyword>
<proteinExistence type="predicted"/>
<organism evidence="3 4">
    <name type="scientific">Candidatus Kaiserbacteria bacterium RIFCSPLOWO2_01_FULL_50_24</name>
    <dbReference type="NCBI Taxonomy" id="1798507"/>
    <lineage>
        <taxon>Bacteria</taxon>
        <taxon>Candidatus Kaiseribacteriota</taxon>
    </lineage>
</organism>
<feature type="chain" id="PRO_5009524170" evidence="2">
    <location>
        <begin position="23"/>
        <end position="122"/>
    </location>
</feature>
<reference evidence="3 4" key="1">
    <citation type="journal article" date="2016" name="Nat. Commun.">
        <title>Thousands of microbial genomes shed light on interconnected biogeochemical processes in an aquifer system.</title>
        <authorList>
            <person name="Anantharaman K."/>
            <person name="Brown C.T."/>
            <person name="Hug L.A."/>
            <person name="Sharon I."/>
            <person name="Castelle C.J."/>
            <person name="Probst A.J."/>
            <person name="Thomas B.C."/>
            <person name="Singh A."/>
            <person name="Wilkins M.J."/>
            <person name="Karaoz U."/>
            <person name="Brodie E.L."/>
            <person name="Williams K.H."/>
            <person name="Hubbard S.S."/>
            <person name="Banfield J.F."/>
        </authorList>
    </citation>
    <scope>NUCLEOTIDE SEQUENCE [LARGE SCALE GENOMIC DNA]</scope>
</reference>
<keyword evidence="1" id="KW-0812">Transmembrane</keyword>
<evidence type="ECO:0000256" key="1">
    <source>
        <dbReference type="SAM" id="Phobius"/>
    </source>
</evidence>
<accession>A0A1F6EIN6</accession>
<gene>
    <name evidence="3" type="ORF">A3A34_01060</name>
</gene>
<feature type="signal peptide" evidence="2">
    <location>
        <begin position="1"/>
        <end position="22"/>
    </location>
</feature>
<evidence type="ECO:0000313" key="3">
    <source>
        <dbReference type="EMBL" id="OGG73515.1"/>
    </source>
</evidence>
<keyword evidence="1" id="KW-1133">Transmembrane helix</keyword>